<dbReference type="PANTHER" id="PTHR30329">
    <property type="entry name" value="STATOR ELEMENT OF FLAGELLAR MOTOR COMPLEX"/>
    <property type="match status" value="1"/>
</dbReference>
<dbReference type="CDD" id="cd07185">
    <property type="entry name" value="OmpA_C-like"/>
    <property type="match status" value="1"/>
</dbReference>
<gene>
    <name evidence="6" type="ORF">IPJ38_14440</name>
</gene>
<dbReference type="GO" id="GO:0009279">
    <property type="term" value="C:cell outer membrane"/>
    <property type="evidence" value="ECO:0007669"/>
    <property type="project" value="UniProtKB-SubCell"/>
</dbReference>
<dbReference type="PRINTS" id="PR01021">
    <property type="entry name" value="OMPADOMAIN"/>
</dbReference>
<sequence>MMRRGGIQLVSDLSLVALLLAGCAGQRETYAVLPDAKGQAGSLTVTPKEGAPVKLNGAYASAVGKPGSAPEAAKLSEEEIKAAFAEALSARPDAPLRFTLYFKEGSDELTPDSAKELERVLAEIRKRPAPDLIIVGHTDRVGLLADNDRLALKRAEKMRGEMVRQGLPADSVQAAGRGEREPLVPTADEVAEARNRRVEMLVR</sequence>
<dbReference type="InterPro" id="IPR036737">
    <property type="entry name" value="OmpA-like_sf"/>
</dbReference>
<keyword evidence="3" id="KW-0998">Cell outer membrane</keyword>
<evidence type="ECO:0000259" key="5">
    <source>
        <dbReference type="PROSITE" id="PS51123"/>
    </source>
</evidence>
<dbReference type="InterPro" id="IPR050330">
    <property type="entry name" value="Bact_OuterMem_StrucFunc"/>
</dbReference>
<dbReference type="PROSITE" id="PS51257">
    <property type="entry name" value="PROKAR_LIPOPROTEIN"/>
    <property type="match status" value="1"/>
</dbReference>
<dbReference type="PANTHER" id="PTHR30329:SF21">
    <property type="entry name" value="LIPOPROTEIN YIAD-RELATED"/>
    <property type="match status" value="1"/>
</dbReference>
<evidence type="ECO:0000256" key="4">
    <source>
        <dbReference type="PROSITE-ProRule" id="PRU00473"/>
    </source>
</evidence>
<evidence type="ECO:0000313" key="7">
    <source>
        <dbReference type="Proteomes" id="UP000739411"/>
    </source>
</evidence>
<reference evidence="6 7" key="1">
    <citation type="submission" date="2020-10" db="EMBL/GenBank/DDBJ databases">
        <title>Connecting structure to function with the recovery of over 1000 high-quality activated sludge metagenome-assembled genomes encoding full-length rRNA genes using long-read sequencing.</title>
        <authorList>
            <person name="Singleton C.M."/>
            <person name="Petriglieri F."/>
            <person name="Kristensen J.M."/>
            <person name="Kirkegaard R.H."/>
            <person name="Michaelsen T.Y."/>
            <person name="Andersen M.H."/>
            <person name="Karst S.M."/>
            <person name="Dueholm M.S."/>
            <person name="Nielsen P.H."/>
            <person name="Albertsen M."/>
        </authorList>
    </citation>
    <scope>NUCLEOTIDE SEQUENCE [LARGE SCALE GENOMIC DNA]</scope>
    <source>
        <strain evidence="6">EsbW_18-Q3-R4-48_BATAC.463</strain>
    </source>
</reference>
<accession>A0A935JYP1</accession>
<comment type="caution">
    <text evidence="6">The sequence shown here is derived from an EMBL/GenBank/DDBJ whole genome shotgun (WGS) entry which is preliminary data.</text>
</comment>
<dbReference type="Proteomes" id="UP000739411">
    <property type="component" value="Unassembled WGS sequence"/>
</dbReference>
<evidence type="ECO:0000313" key="6">
    <source>
        <dbReference type="EMBL" id="MBK7416122.1"/>
    </source>
</evidence>
<organism evidence="6 7">
    <name type="scientific">Candidatus Dechloromonas phosphorivorans</name>
    <dbReference type="NCBI Taxonomy" id="2899244"/>
    <lineage>
        <taxon>Bacteria</taxon>
        <taxon>Pseudomonadati</taxon>
        <taxon>Pseudomonadota</taxon>
        <taxon>Betaproteobacteria</taxon>
        <taxon>Rhodocyclales</taxon>
        <taxon>Azonexaceae</taxon>
        <taxon>Dechloromonas</taxon>
    </lineage>
</organism>
<dbReference type="InterPro" id="IPR006664">
    <property type="entry name" value="OMP_bac"/>
</dbReference>
<dbReference type="Pfam" id="PF00691">
    <property type="entry name" value="OmpA"/>
    <property type="match status" value="1"/>
</dbReference>
<evidence type="ECO:0000256" key="2">
    <source>
        <dbReference type="ARBA" id="ARBA00023136"/>
    </source>
</evidence>
<keyword evidence="2 4" id="KW-0472">Membrane</keyword>
<name>A0A935JYP1_9RHOO</name>
<dbReference type="InterPro" id="IPR006665">
    <property type="entry name" value="OmpA-like"/>
</dbReference>
<evidence type="ECO:0000256" key="3">
    <source>
        <dbReference type="ARBA" id="ARBA00023237"/>
    </source>
</evidence>
<dbReference type="Gene3D" id="3.30.1330.60">
    <property type="entry name" value="OmpA-like domain"/>
    <property type="match status" value="1"/>
</dbReference>
<proteinExistence type="predicted"/>
<dbReference type="PROSITE" id="PS51123">
    <property type="entry name" value="OMPA_2"/>
    <property type="match status" value="1"/>
</dbReference>
<dbReference type="SUPFAM" id="SSF103088">
    <property type="entry name" value="OmpA-like"/>
    <property type="match status" value="1"/>
</dbReference>
<protein>
    <submittedName>
        <fullName evidence="6">OmpA family protein</fullName>
    </submittedName>
</protein>
<evidence type="ECO:0000256" key="1">
    <source>
        <dbReference type="ARBA" id="ARBA00004442"/>
    </source>
</evidence>
<feature type="domain" description="OmpA-like" evidence="5">
    <location>
        <begin position="89"/>
        <end position="203"/>
    </location>
</feature>
<comment type="subcellular location">
    <subcellularLocation>
        <location evidence="1">Cell outer membrane</location>
    </subcellularLocation>
</comment>
<dbReference type="AlphaFoldDB" id="A0A935JYP1"/>
<dbReference type="EMBL" id="JADJMS010000032">
    <property type="protein sequence ID" value="MBK7416122.1"/>
    <property type="molecule type" value="Genomic_DNA"/>
</dbReference>